<organism evidence="9 10">
    <name type="scientific">Candidatus Mediterraneibacter quadrami</name>
    <dbReference type="NCBI Taxonomy" id="2838684"/>
    <lineage>
        <taxon>Bacteria</taxon>
        <taxon>Bacillati</taxon>
        <taxon>Bacillota</taxon>
        <taxon>Clostridia</taxon>
        <taxon>Lachnospirales</taxon>
        <taxon>Lachnospiraceae</taxon>
        <taxon>Mediterraneibacter</taxon>
    </lineage>
</organism>
<protein>
    <submittedName>
        <fullName evidence="9">MBOAT family protein</fullName>
    </submittedName>
</protein>
<dbReference type="EMBL" id="DWUU01000023">
    <property type="protein sequence ID" value="HJD42073.1"/>
    <property type="molecule type" value="Genomic_DNA"/>
</dbReference>
<keyword evidence="7" id="KW-0012">Acyltransferase</keyword>
<keyword evidence="7" id="KW-0808">Transferase</keyword>
<reference evidence="9" key="2">
    <citation type="submission" date="2021-04" db="EMBL/GenBank/DDBJ databases">
        <authorList>
            <person name="Gilroy R."/>
        </authorList>
    </citation>
    <scope>NUCLEOTIDE SEQUENCE</scope>
    <source>
        <strain evidence="9">ChiBcec15-3976</strain>
    </source>
</reference>
<dbReference type="PANTHER" id="PTHR13285:SF18">
    <property type="entry name" value="PROTEIN-CYSTEINE N-PALMITOYLTRANSFERASE RASP"/>
    <property type="match status" value="1"/>
</dbReference>
<dbReference type="GO" id="GO:0016746">
    <property type="term" value="F:acyltransferase activity"/>
    <property type="evidence" value="ECO:0007669"/>
    <property type="project" value="UniProtKB-KW"/>
</dbReference>
<dbReference type="InterPro" id="IPR024194">
    <property type="entry name" value="Ac/AlaTfrase_AlgI/DltB"/>
</dbReference>
<feature type="transmembrane region" description="Helical" evidence="8">
    <location>
        <begin position="35"/>
        <end position="65"/>
    </location>
</feature>
<feature type="transmembrane region" description="Helical" evidence="8">
    <location>
        <begin position="408"/>
        <end position="425"/>
    </location>
</feature>
<evidence type="ECO:0000313" key="10">
    <source>
        <dbReference type="Proteomes" id="UP000823909"/>
    </source>
</evidence>
<comment type="subcellular location">
    <subcellularLocation>
        <location evidence="1">Cell membrane</location>
        <topology evidence="1">Multi-pass membrane protein</topology>
    </subcellularLocation>
</comment>
<evidence type="ECO:0000256" key="5">
    <source>
        <dbReference type="ARBA" id="ARBA00022989"/>
    </source>
</evidence>
<keyword evidence="5 8" id="KW-1133">Transmembrane helix</keyword>
<evidence type="ECO:0000256" key="2">
    <source>
        <dbReference type="ARBA" id="ARBA00010323"/>
    </source>
</evidence>
<keyword evidence="4 8" id="KW-0812">Transmembrane</keyword>
<comment type="caution">
    <text evidence="9">The sequence shown here is derived from an EMBL/GenBank/DDBJ whole genome shotgun (WGS) entry which is preliminary data.</text>
</comment>
<feature type="transmembrane region" description="Helical" evidence="8">
    <location>
        <begin position="367"/>
        <end position="387"/>
    </location>
</feature>
<dbReference type="GO" id="GO:0042121">
    <property type="term" value="P:alginic acid biosynthetic process"/>
    <property type="evidence" value="ECO:0007669"/>
    <property type="project" value="InterPro"/>
</dbReference>
<dbReference type="Proteomes" id="UP000823909">
    <property type="component" value="Unassembled WGS sequence"/>
</dbReference>
<feature type="transmembrane region" description="Helical" evidence="8">
    <location>
        <begin position="462"/>
        <end position="478"/>
    </location>
</feature>
<evidence type="ECO:0000256" key="8">
    <source>
        <dbReference type="SAM" id="Phobius"/>
    </source>
</evidence>
<evidence type="ECO:0000256" key="6">
    <source>
        <dbReference type="ARBA" id="ARBA00023136"/>
    </source>
</evidence>
<dbReference type="GO" id="GO:0005886">
    <property type="term" value="C:plasma membrane"/>
    <property type="evidence" value="ECO:0007669"/>
    <property type="project" value="UniProtKB-SubCell"/>
</dbReference>
<dbReference type="Pfam" id="PF03062">
    <property type="entry name" value="MBOAT"/>
    <property type="match status" value="1"/>
</dbReference>
<evidence type="ECO:0000256" key="7">
    <source>
        <dbReference type="PIRNR" id="PIRNR016636"/>
    </source>
</evidence>
<gene>
    <name evidence="9" type="ORF">H9910_03565</name>
</gene>
<reference evidence="9" key="1">
    <citation type="journal article" date="2021" name="PeerJ">
        <title>Extensive microbial diversity within the chicken gut microbiome revealed by metagenomics and culture.</title>
        <authorList>
            <person name="Gilroy R."/>
            <person name="Ravi A."/>
            <person name="Getino M."/>
            <person name="Pursley I."/>
            <person name="Horton D.L."/>
            <person name="Alikhan N.F."/>
            <person name="Baker D."/>
            <person name="Gharbi K."/>
            <person name="Hall N."/>
            <person name="Watson M."/>
            <person name="Adriaenssens E.M."/>
            <person name="Foster-Nyarko E."/>
            <person name="Jarju S."/>
            <person name="Secka A."/>
            <person name="Antonio M."/>
            <person name="Oren A."/>
            <person name="Chaudhuri R.R."/>
            <person name="La Ragione R."/>
            <person name="Hildebrand F."/>
            <person name="Pallen M.J."/>
        </authorList>
    </citation>
    <scope>NUCLEOTIDE SEQUENCE</scope>
    <source>
        <strain evidence="9">ChiBcec15-3976</strain>
    </source>
</reference>
<sequence length="528" mass="60080">MTYQSMVYGFAFLPLCLILYQLAPRRWRGRVLLGAGYLFFWSLSGSLIIYLLGTTVFVHCIGIWLEWLRSEQKAAPAGVPREEKKRLKRMYQRKSRQVLAFGILLLVGILAYLKYYNFFAENVNGIFGSILPFTLEEKKILMPVGISFYTLQAVGYMADVYWGKIRAEKDLERTALFLSFFPQIMEGPICRWQDTSDTLFEGRPLEMDNLTDGYIRIFWGLFKKKVVADRLAIGVDAIFGNYASYSGVMTAFAAVAYTVQLYMEFSGCMDIIIGSGQLFGVRLPENFRQPFCAQSAAEFWRRWHITLGMWFKTYIFYPVSVSGPVKKWNQYGRKRLGKYIAMLGTSAMALFPVWLCNGLWHGARWSYIFYGMYYFTLILIGIAVEPVRDRILAAAHIDPGAKGLKYMRIAKTWVIIFIGELFFRADGLRAGVRMFISMFRDFDISGLWNGGIFELGMSRADLAAIAAGCIAVAVIGSVKERGIDIRKSLAQKPVFLRWGLYYALILAVVVIAAYGDGYQAVDMIYAGF</sequence>
<accession>A0A9D2RBQ3</accession>
<feature type="transmembrane region" description="Helical" evidence="8">
    <location>
        <begin position="98"/>
        <end position="120"/>
    </location>
</feature>
<dbReference type="PIRSF" id="PIRSF016636">
    <property type="entry name" value="AlgI_DltB"/>
    <property type="match status" value="1"/>
</dbReference>
<feature type="transmembrane region" description="Helical" evidence="8">
    <location>
        <begin position="7"/>
        <end position="23"/>
    </location>
</feature>
<comment type="similarity">
    <text evidence="2 7">Belongs to the membrane-bound acyltransferase family.</text>
</comment>
<dbReference type="PANTHER" id="PTHR13285">
    <property type="entry name" value="ACYLTRANSFERASE"/>
    <property type="match status" value="1"/>
</dbReference>
<feature type="transmembrane region" description="Helical" evidence="8">
    <location>
        <begin position="140"/>
        <end position="162"/>
    </location>
</feature>
<feature type="transmembrane region" description="Helical" evidence="8">
    <location>
        <begin position="336"/>
        <end position="355"/>
    </location>
</feature>
<evidence type="ECO:0000313" key="9">
    <source>
        <dbReference type="EMBL" id="HJD42073.1"/>
    </source>
</evidence>
<evidence type="ECO:0000256" key="1">
    <source>
        <dbReference type="ARBA" id="ARBA00004651"/>
    </source>
</evidence>
<evidence type="ECO:0000256" key="4">
    <source>
        <dbReference type="ARBA" id="ARBA00022692"/>
    </source>
</evidence>
<keyword evidence="6 7" id="KW-0472">Membrane</keyword>
<dbReference type="InterPro" id="IPR051085">
    <property type="entry name" value="MB_O-acyltransferase"/>
</dbReference>
<dbReference type="InterPro" id="IPR004299">
    <property type="entry name" value="MBOAT_fam"/>
</dbReference>
<dbReference type="InterPro" id="IPR028362">
    <property type="entry name" value="AlgI"/>
</dbReference>
<proteinExistence type="inferred from homology"/>
<keyword evidence="3 7" id="KW-1003">Cell membrane</keyword>
<name>A0A9D2RBQ3_9FIRM</name>
<dbReference type="PIRSF" id="PIRSF500217">
    <property type="entry name" value="AlgI"/>
    <property type="match status" value="1"/>
</dbReference>
<dbReference type="AlphaFoldDB" id="A0A9D2RBQ3"/>
<evidence type="ECO:0000256" key="3">
    <source>
        <dbReference type="ARBA" id="ARBA00022475"/>
    </source>
</evidence>
<feature type="transmembrane region" description="Helical" evidence="8">
    <location>
        <begin position="498"/>
        <end position="515"/>
    </location>
</feature>